<keyword evidence="4" id="KW-0732">Signal</keyword>
<evidence type="ECO:0000313" key="8">
    <source>
        <dbReference type="Proteomes" id="UP000215914"/>
    </source>
</evidence>
<sequence>MASISLIVFTILVVNISCSMCFLRMASTGLATWYGPEDGAGAACGWEDDVHDPPFSAMIAAGNSNIFLNGKGCGHCFQIQCSRKPYCSGKPISVTISDQCPGACNNIAYHFDLSGHAFGMMANRGQEHSLRQLGQVDIEFKRVPCNYGATKIAFKVSQKTNRYWFATAIEYTNGDGVLSRVEVAPGGTQTFSSMDNIWGAVWKKDINDSFKGPLSFKLTSADGKTLVASNAIPANYSPGRKYSSNVNF</sequence>
<dbReference type="InterPro" id="IPR007117">
    <property type="entry name" value="Expansin_CBD"/>
</dbReference>
<reference evidence="7" key="2">
    <citation type="submission" date="2020-06" db="EMBL/GenBank/DDBJ databases">
        <title>Helianthus annuus Genome sequencing and assembly Release 2.</title>
        <authorList>
            <person name="Gouzy J."/>
            <person name="Langlade N."/>
            <person name="Munos S."/>
        </authorList>
    </citation>
    <scope>NUCLEOTIDE SEQUENCE</scope>
    <source>
        <tissue evidence="7">Leaves</tissue>
    </source>
</reference>
<proteinExistence type="inferred from homology"/>
<feature type="domain" description="Expansin-like CBD" evidence="6">
    <location>
        <begin position="163"/>
        <end position="244"/>
    </location>
</feature>
<dbReference type="InterPro" id="IPR007112">
    <property type="entry name" value="Expansin/allergen_DPBB_dom"/>
</dbReference>
<feature type="domain" description="Expansin-like EG45" evidence="5">
    <location>
        <begin position="41"/>
        <end position="150"/>
    </location>
</feature>
<dbReference type="EMBL" id="MNCJ02000331">
    <property type="protein sequence ID" value="KAF5759380.1"/>
    <property type="molecule type" value="Genomic_DNA"/>
</dbReference>
<dbReference type="InterPro" id="IPR009009">
    <property type="entry name" value="RlpA-like_DPBB"/>
</dbReference>
<keyword evidence="8" id="KW-1185">Reference proteome</keyword>
<dbReference type="PROSITE" id="PS50843">
    <property type="entry name" value="EXPANSIN_CBD"/>
    <property type="match status" value="1"/>
</dbReference>
<dbReference type="SUPFAM" id="SSF49590">
    <property type="entry name" value="PHL pollen allergen"/>
    <property type="match status" value="1"/>
</dbReference>
<evidence type="ECO:0000256" key="1">
    <source>
        <dbReference type="ARBA" id="ARBA00004613"/>
    </source>
</evidence>
<dbReference type="Pfam" id="PF01357">
    <property type="entry name" value="Expansin_C"/>
    <property type="match status" value="1"/>
</dbReference>
<dbReference type="PRINTS" id="PR00829">
    <property type="entry name" value="LOLP1ALLERGN"/>
</dbReference>
<evidence type="ECO:0000256" key="3">
    <source>
        <dbReference type="RuleBase" id="RU003460"/>
    </source>
</evidence>
<dbReference type="Pfam" id="PF03330">
    <property type="entry name" value="DPBB_1"/>
    <property type="match status" value="1"/>
</dbReference>
<evidence type="ECO:0000259" key="6">
    <source>
        <dbReference type="PROSITE" id="PS50843"/>
    </source>
</evidence>
<reference evidence="7" key="1">
    <citation type="journal article" date="2017" name="Nature">
        <title>The sunflower genome provides insights into oil metabolism, flowering and Asterid evolution.</title>
        <authorList>
            <person name="Badouin H."/>
            <person name="Gouzy J."/>
            <person name="Grassa C.J."/>
            <person name="Murat F."/>
            <person name="Staton S.E."/>
            <person name="Cottret L."/>
            <person name="Lelandais-Briere C."/>
            <person name="Owens G.L."/>
            <person name="Carrere S."/>
            <person name="Mayjonade B."/>
            <person name="Legrand L."/>
            <person name="Gill N."/>
            <person name="Kane N.C."/>
            <person name="Bowers J.E."/>
            <person name="Hubner S."/>
            <person name="Bellec A."/>
            <person name="Berard A."/>
            <person name="Berges H."/>
            <person name="Blanchet N."/>
            <person name="Boniface M.C."/>
            <person name="Brunel D."/>
            <person name="Catrice O."/>
            <person name="Chaidir N."/>
            <person name="Claudel C."/>
            <person name="Donnadieu C."/>
            <person name="Faraut T."/>
            <person name="Fievet G."/>
            <person name="Helmstetter N."/>
            <person name="King M."/>
            <person name="Knapp S.J."/>
            <person name="Lai Z."/>
            <person name="Le Paslier M.C."/>
            <person name="Lippi Y."/>
            <person name="Lorenzon L."/>
            <person name="Mandel J.R."/>
            <person name="Marage G."/>
            <person name="Marchand G."/>
            <person name="Marquand E."/>
            <person name="Bret-Mestries E."/>
            <person name="Morien E."/>
            <person name="Nambeesan S."/>
            <person name="Nguyen T."/>
            <person name="Pegot-Espagnet P."/>
            <person name="Pouilly N."/>
            <person name="Raftis F."/>
            <person name="Sallet E."/>
            <person name="Schiex T."/>
            <person name="Thomas J."/>
            <person name="Vandecasteele C."/>
            <person name="Vares D."/>
            <person name="Vear F."/>
            <person name="Vautrin S."/>
            <person name="Crespi M."/>
            <person name="Mangin B."/>
            <person name="Burke J.M."/>
            <person name="Salse J."/>
            <person name="Munos S."/>
            <person name="Vincourt P."/>
            <person name="Rieseberg L.H."/>
            <person name="Langlade N.B."/>
        </authorList>
    </citation>
    <scope>NUCLEOTIDE SEQUENCE</scope>
    <source>
        <tissue evidence="7">Leaves</tissue>
    </source>
</reference>
<dbReference type="InterPro" id="IPR036908">
    <property type="entry name" value="RlpA-like_sf"/>
</dbReference>
<dbReference type="PANTHER" id="PTHR31692:SF56">
    <property type="entry name" value="EXPANSIN-B2-RELATED"/>
    <property type="match status" value="1"/>
</dbReference>
<name>A0A9K3DQP9_HELAN</name>
<dbReference type="InterPro" id="IPR007118">
    <property type="entry name" value="Expan_Lol_pI"/>
</dbReference>
<feature type="signal peptide" evidence="4">
    <location>
        <begin position="1"/>
        <end position="21"/>
    </location>
</feature>
<dbReference type="Proteomes" id="UP000215914">
    <property type="component" value="Unassembled WGS sequence"/>
</dbReference>
<comment type="caution">
    <text evidence="7">The sequence shown here is derived from an EMBL/GenBank/DDBJ whole genome shotgun (WGS) entry which is preliminary data.</text>
</comment>
<evidence type="ECO:0000256" key="2">
    <source>
        <dbReference type="ARBA" id="ARBA00022525"/>
    </source>
</evidence>
<comment type="similarity">
    <text evidence="3">Belongs to the expansin family.</text>
</comment>
<dbReference type="SUPFAM" id="SSF50685">
    <property type="entry name" value="Barwin-like endoglucanases"/>
    <property type="match status" value="1"/>
</dbReference>
<evidence type="ECO:0000256" key="4">
    <source>
        <dbReference type="SAM" id="SignalP"/>
    </source>
</evidence>
<evidence type="ECO:0000259" key="5">
    <source>
        <dbReference type="PROSITE" id="PS50842"/>
    </source>
</evidence>
<protein>
    <submittedName>
        <fullName evidence="7">Expansin/Lol pI, expansin, cellulose-binding-like domain superfamily</fullName>
    </submittedName>
</protein>
<dbReference type="PROSITE" id="PS50842">
    <property type="entry name" value="EXPANSIN_EG45"/>
    <property type="match status" value="1"/>
</dbReference>
<dbReference type="SMART" id="SM00837">
    <property type="entry name" value="DPBB_1"/>
    <property type="match status" value="1"/>
</dbReference>
<dbReference type="InterPro" id="IPR036749">
    <property type="entry name" value="Expansin_CBD_sf"/>
</dbReference>
<keyword evidence="2" id="KW-0964">Secreted</keyword>
<dbReference type="PANTHER" id="PTHR31692">
    <property type="entry name" value="EXPANSIN-B3"/>
    <property type="match status" value="1"/>
</dbReference>
<dbReference type="Gene3D" id="2.60.40.760">
    <property type="entry name" value="Expansin, cellulose-binding-like domain"/>
    <property type="match status" value="1"/>
</dbReference>
<dbReference type="InterPro" id="IPR005795">
    <property type="entry name" value="LolPI"/>
</dbReference>
<gene>
    <name evidence="7" type="ORF">HanXRQr2_Chr16g0740581</name>
</gene>
<feature type="chain" id="PRO_5039943805" evidence="4">
    <location>
        <begin position="22"/>
        <end position="248"/>
    </location>
</feature>
<dbReference type="Gramene" id="mRNA:HanXRQr2_Chr16g0740581">
    <property type="protein sequence ID" value="mRNA:HanXRQr2_Chr16g0740581"/>
    <property type="gene ID" value="HanXRQr2_Chr16g0740581"/>
</dbReference>
<dbReference type="GO" id="GO:0005576">
    <property type="term" value="C:extracellular region"/>
    <property type="evidence" value="ECO:0007669"/>
    <property type="project" value="UniProtKB-SubCell"/>
</dbReference>
<accession>A0A9K3DQP9</accession>
<comment type="subcellular location">
    <subcellularLocation>
        <location evidence="1">Secreted</location>
    </subcellularLocation>
</comment>
<dbReference type="PRINTS" id="PR01225">
    <property type="entry name" value="EXPANSNFAMLY"/>
</dbReference>
<dbReference type="AlphaFoldDB" id="A0A9K3DQP9"/>
<organism evidence="7 8">
    <name type="scientific">Helianthus annuus</name>
    <name type="common">Common sunflower</name>
    <dbReference type="NCBI Taxonomy" id="4232"/>
    <lineage>
        <taxon>Eukaryota</taxon>
        <taxon>Viridiplantae</taxon>
        <taxon>Streptophyta</taxon>
        <taxon>Embryophyta</taxon>
        <taxon>Tracheophyta</taxon>
        <taxon>Spermatophyta</taxon>
        <taxon>Magnoliopsida</taxon>
        <taxon>eudicotyledons</taxon>
        <taxon>Gunneridae</taxon>
        <taxon>Pentapetalae</taxon>
        <taxon>asterids</taxon>
        <taxon>campanulids</taxon>
        <taxon>Asterales</taxon>
        <taxon>Asteraceae</taxon>
        <taxon>Asteroideae</taxon>
        <taxon>Heliantheae alliance</taxon>
        <taxon>Heliantheae</taxon>
        <taxon>Helianthus</taxon>
    </lineage>
</organism>
<evidence type="ECO:0000313" key="7">
    <source>
        <dbReference type="EMBL" id="KAF5759380.1"/>
    </source>
</evidence>
<dbReference type="Gene3D" id="2.40.40.10">
    <property type="entry name" value="RlpA-like domain"/>
    <property type="match status" value="1"/>
</dbReference>
<dbReference type="GO" id="GO:0009653">
    <property type="term" value="P:anatomical structure morphogenesis"/>
    <property type="evidence" value="ECO:0007669"/>
    <property type="project" value="UniProtKB-ARBA"/>
</dbReference>